<proteinExistence type="predicted"/>
<dbReference type="Pfam" id="PF14038">
    <property type="entry name" value="YqzE"/>
    <property type="match status" value="1"/>
</dbReference>
<keyword evidence="1" id="KW-0812">Transmembrane</keyword>
<feature type="transmembrane region" description="Helical" evidence="1">
    <location>
        <begin position="39"/>
        <end position="55"/>
    </location>
</feature>
<keyword evidence="1" id="KW-0472">Membrane</keyword>
<keyword evidence="3" id="KW-1185">Reference proteome</keyword>
<organism evidence="2 3">
    <name type="scientific">Alkalicoccobacillus murimartini</name>
    <dbReference type="NCBI Taxonomy" id="171685"/>
    <lineage>
        <taxon>Bacteria</taxon>
        <taxon>Bacillati</taxon>
        <taxon>Bacillota</taxon>
        <taxon>Bacilli</taxon>
        <taxon>Bacillales</taxon>
        <taxon>Bacillaceae</taxon>
        <taxon>Alkalicoccobacillus</taxon>
    </lineage>
</organism>
<accession>A0ABT9YM99</accession>
<dbReference type="InterPro" id="IPR025622">
    <property type="entry name" value="YqzE"/>
</dbReference>
<evidence type="ECO:0000313" key="2">
    <source>
        <dbReference type="EMBL" id="MDQ0209002.1"/>
    </source>
</evidence>
<comment type="caution">
    <text evidence="2">The sequence shown here is derived from an EMBL/GenBank/DDBJ whole genome shotgun (WGS) entry which is preliminary data.</text>
</comment>
<dbReference type="EMBL" id="JAUSUA010000007">
    <property type="protein sequence ID" value="MDQ0209002.1"/>
    <property type="molecule type" value="Genomic_DNA"/>
</dbReference>
<protein>
    <recommendedName>
        <fullName evidence="4">YqzE family protein</fullName>
    </recommendedName>
</protein>
<gene>
    <name evidence="2" type="ORF">J2S05_003826</name>
</gene>
<dbReference type="RefSeq" id="WP_306985522.1">
    <property type="nucleotide sequence ID" value="NZ_JAUSUA010000007.1"/>
</dbReference>
<keyword evidence="1" id="KW-1133">Transmembrane helix</keyword>
<evidence type="ECO:0000256" key="1">
    <source>
        <dbReference type="SAM" id="Phobius"/>
    </source>
</evidence>
<dbReference type="Proteomes" id="UP001225034">
    <property type="component" value="Unassembled WGS sequence"/>
</dbReference>
<reference evidence="2 3" key="1">
    <citation type="submission" date="2023-07" db="EMBL/GenBank/DDBJ databases">
        <title>Genomic Encyclopedia of Type Strains, Phase IV (KMG-IV): sequencing the most valuable type-strain genomes for metagenomic binning, comparative biology and taxonomic classification.</title>
        <authorList>
            <person name="Goeker M."/>
        </authorList>
    </citation>
    <scope>NUCLEOTIDE SEQUENCE [LARGE SCALE GENOMIC DNA]</scope>
    <source>
        <strain evidence="2 3">DSM 19154</strain>
    </source>
</reference>
<evidence type="ECO:0000313" key="3">
    <source>
        <dbReference type="Proteomes" id="UP001225034"/>
    </source>
</evidence>
<evidence type="ECO:0008006" key="4">
    <source>
        <dbReference type="Google" id="ProtNLM"/>
    </source>
</evidence>
<name>A0ABT9YM99_9BACI</name>
<sequence>MSLQDLVKFITQQAVIQLDKPTTMRKEERKQKRSDKASLSFRAFGVIPMAISWFLKRKR</sequence>